<gene>
    <name evidence="1" type="ORF">ANANG_G00176790</name>
</gene>
<comment type="caution">
    <text evidence="1">The sequence shown here is derived from an EMBL/GenBank/DDBJ whole genome shotgun (WGS) entry which is preliminary data.</text>
</comment>
<dbReference type="EMBL" id="JAFIRN010000009">
    <property type="protein sequence ID" value="KAG5842359.1"/>
    <property type="molecule type" value="Genomic_DNA"/>
</dbReference>
<accession>A0A9D3M4I2</accession>
<keyword evidence="2" id="KW-1185">Reference proteome</keyword>
<evidence type="ECO:0000313" key="1">
    <source>
        <dbReference type="EMBL" id="KAG5842359.1"/>
    </source>
</evidence>
<dbReference type="Proteomes" id="UP001044222">
    <property type="component" value="Chromosome 9"/>
</dbReference>
<proteinExistence type="predicted"/>
<organism evidence="1 2">
    <name type="scientific">Anguilla anguilla</name>
    <name type="common">European freshwater eel</name>
    <name type="synonym">Muraena anguilla</name>
    <dbReference type="NCBI Taxonomy" id="7936"/>
    <lineage>
        <taxon>Eukaryota</taxon>
        <taxon>Metazoa</taxon>
        <taxon>Chordata</taxon>
        <taxon>Craniata</taxon>
        <taxon>Vertebrata</taxon>
        <taxon>Euteleostomi</taxon>
        <taxon>Actinopterygii</taxon>
        <taxon>Neopterygii</taxon>
        <taxon>Teleostei</taxon>
        <taxon>Anguilliformes</taxon>
        <taxon>Anguillidae</taxon>
        <taxon>Anguilla</taxon>
    </lineage>
</organism>
<dbReference type="AlphaFoldDB" id="A0A9D3M4I2"/>
<reference evidence="1" key="1">
    <citation type="submission" date="2021-01" db="EMBL/GenBank/DDBJ databases">
        <title>A chromosome-scale assembly of European eel, Anguilla anguilla.</title>
        <authorList>
            <person name="Henkel C."/>
            <person name="Jong-Raadsen S.A."/>
            <person name="Dufour S."/>
            <person name="Weltzien F.-A."/>
            <person name="Palstra A.P."/>
            <person name="Pelster B."/>
            <person name="Spaink H.P."/>
            <person name="Van Den Thillart G.E."/>
            <person name="Jansen H."/>
            <person name="Zahm M."/>
            <person name="Klopp C."/>
            <person name="Cedric C."/>
            <person name="Louis A."/>
            <person name="Berthelot C."/>
            <person name="Parey E."/>
            <person name="Roest Crollius H."/>
            <person name="Montfort J."/>
            <person name="Robinson-Rechavi M."/>
            <person name="Bucao C."/>
            <person name="Bouchez O."/>
            <person name="Gislard M."/>
            <person name="Lluch J."/>
            <person name="Milhes M."/>
            <person name="Lampietro C."/>
            <person name="Lopez Roques C."/>
            <person name="Donnadieu C."/>
            <person name="Braasch I."/>
            <person name="Desvignes T."/>
            <person name="Postlethwait J."/>
            <person name="Bobe J."/>
            <person name="Guiguen Y."/>
            <person name="Dirks R."/>
        </authorList>
    </citation>
    <scope>NUCLEOTIDE SEQUENCE</scope>
    <source>
        <strain evidence="1">Tag_6206</strain>
        <tissue evidence="1">Liver</tissue>
    </source>
</reference>
<sequence length="84" mass="9668">MFYLQTTKNSSYIMRCLLCLPRNVDISAYKNSTSNLRKYVALPFLLSLTWSYSLSLSLSPSFPFLPSQNEMSPVSTWCPTKEMK</sequence>
<protein>
    <submittedName>
        <fullName evidence="1">Uncharacterized protein</fullName>
    </submittedName>
</protein>
<name>A0A9D3M4I2_ANGAN</name>
<evidence type="ECO:0000313" key="2">
    <source>
        <dbReference type="Proteomes" id="UP001044222"/>
    </source>
</evidence>